<feature type="chain" id="PRO_5045080468" description="OmpA-like domain-containing protein" evidence="6">
    <location>
        <begin position="37"/>
        <end position="457"/>
    </location>
</feature>
<dbReference type="InterPro" id="IPR006665">
    <property type="entry name" value="OmpA-like"/>
</dbReference>
<dbReference type="PANTHER" id="PTHR30329">
    <property type="entry name" value="STATOR ELEMENT OF FLAGELLAR MOTOR COMPLEX"/>
    <property type="match status" value="1"/>
</dbReference>
<proteinExistence type="predicted"/>
<dbReference type="SUPFAM" id="SSF103088">
    <property type="entry name" value="OmpA-like"/>
    <property type="match status" value="1"/>
</dbReference>
<dbReference type="InterPro" id="IPR036737">
    <property type="entry name" value="OmpA-like_sf"/>
</dbReference>
<keyword evidence="3" id="KW-0998">Cell outer membrane</keyword>
<feature type="compositionally biased region" description="Low complexity" evidence="5">
    <location>
        <begin position="101"/>
        <end position="114"/>
    </location>
</feature>
<dbReference type="PROSITE" id="PS51123">
    <property type="entry name" value="OMPA_2"/>
    <property type="match status" value="1"/>
</dbReference>
<name>A0ABQ6PMB4_9BACT</name>
<dbReference type="InterPro" id="IPR050330">
    <property type="entry name" value="Bact_OuterMem_StrucFunc"/>
</dbReference>
<organism evidence="8 9">
    <name type="scientific">Algoriphagus confluentis</name>
    <dbReference type="NCBI Taxonomy" id="1697556"/>
    <lineage>
        <taxon>Bacteria</taxon>
        <taxon>Pseudomonadati</taxon>
        <taxon>Bacteroidota</taxon>
        <taxon>Cytophagia</taxon>
        <taxon>Cytophagales</taxon>
        <taxon>Cyclobacteriaceae</taxon>
        <taxon>Algoriphagus</taxon>
    </lineage>
</organism>
<sequence>MEFELTNPMHLMRTSNSIKKLLFFSCICLFSWQATAQSKFIKDLKKTAEESAKRTVERKVDEKTTQMTDEAFETVMEAPNIFKSKKGQKKQAEDMQEDRQNSGSSKKQNQSSQGPEASATGNPDPSASIAGQFIPNGQVMYTDYFERDALGDFPAKWETNSGGEIITVDDFKALRTSGTGYFVPMLPKELPENYAVEFDLFTFNLEYKGTTALRFGIHLVEEPLISKAKKGAEIEMPLWYKGASDYFLVETYGMPSKISNKIPYDYTEKLNDIIHFTLVKNGKRVRLFLDETKVVDIPSLAGDQLGKYIQFYVREVDLQKNLVVAIANLKITEEGEDLRSKLLRAEGFSTTAILFQTASDQLQPSSFEFLDQLGNVLKEDEFLRIQIIGHTDSDGDENNNQILSEKRAVSVANYLQEKFGITPSRLQTLGKGESEPLNSNSTSAEKAANRRVEFKKF</sequence>
<dbReference type="PRINTS" id="PR01021">
    <property type="entry name" value="OMPADOMAIN"/>
</dbReference>
<evidence type="ECO:0000256" key="3">
    <source>
        <dbReference type="ARBA" id="ARBA00023237"/>
    </source>
</evidence>
<keyword evidence="6" id="KW-0732">Signal</keyword>
<dbReference type="Pfam" id="PF00691">
    <property type="entry name" value="OmpA"/>
    <property type="match status" value="1"/>
</dbReference>
<protein>
    <recommendedName>
        <fullName evidence="7">OmpA-like domain-containing protein</fullName>
    </recommendedName>
</protein>
<feature type="region of interest" description="Disordered" evidence="5">
    <location>
        <begin position="51"/>
        <end position="131"/>
    </location>
</feature>
<feature type="domain" description="OmpA-like" evidence="7">
    <location>
        <begin position="344"/>
        <end position="457"/>
    </location>
</feature>
<evidence type="ECO:0000259" key="7">
    <source>
        <dbReference type="PROSITE" id="PS51123"/>
    </source>
</evidence>
<evidence type="ECO:0000256" key="4">
    <source>
        <dbReference type="PROSITE-ProRule" id="PRU00473"/>
    </source>
</evidence>
<dbReference type="InterPro" id="IPR006664">
    <property type="entry name" value="OMP_bac"/>
</dbReference>
<evidence type="ECO:0000256" key="1">
    <source>
        <dbReference type="ARBA" id="ARBA00004442"/>
    </source>
</evidence>
<dbReference type="Gene3D" id="3.30.1330.60">
    <property type="entry name" value="OmpA-like domain"/>
    <property type="match status" value="1"/>
</dbReference>
<comment type="subcellular location">
    <subcellularLocation>
        <location evidence="1">Cell outer membrane</location>
    </subcellularLocation>
</comment>
<feature type="region of interest" description="Disordered" evidence="5">
    <location>
        <begin position="427"/>
        <end position="457"/>
    </location>
</feature>
<comment type="caution">
    <text evidence="8">The sequence shown here is derived from an EMBL/GenBank/DDBJ whole genome shotgun (WGS) entry which is preliminary data.</text>
</comment>
<feature type="compositionally biased region" description="Basic and acidic residues" evidence="5">
    <location>
        <begin position="51"/>
        <end position="64"/>
    </location>
</feature>
<feature type="signal peptide" evidence="6">
    <location>
        <begin position="1"/>
        <end position="36"/>
    </location>
</feature>
<accession>A0ABQ6PMB4</accession>
<evidence type="ECO:0000313" key="8">
    <source>
        <dbReference type="EMBL" id="GMQ28298.1"/>
    </source>
</evidence>
<evidence type="ECO:0000256" key="2">
    <source>
        <dbReference type="ARBA" id="ARBA00023136"/>
    </source>
</evidence>
<keyword evidence="9" id="KW-1185">Reference proteome</keyword>
<evidence type="ECO:0000256" key="5">
    <source>
        <dbReference type="SAM" id="MobiDB-lite"/>
    </source>
</evidence>
<gene>
    <name evidence="8" type="ORF">Aconfl_09410</name>
</gene>
<evidence type="ECO:0000313" key="9">
    <source>
        <dbReference type="Proteomes" id="UP001338309"/>
    </source>
</evidence>
<feature type="compositionally biased region" description="Basic and acidic residues" evidence="5">
    <location>
        <begin position="447"/>
        <end position="457"/>
    </location>
</feature>
<dbReference type="PANTHER" id="PTHR30329:SF21">
    <property type="entry name" value="LIPOPROTEIN YIAD-RELATED"/>
    <property type="match status" value="1"/>
</dbReference>
<keyword evidence="2 4" id="KW-0472">Membrane</keyword>
<dbReference type="Proteomes" id="UP001338309">
    <property type="component" value="Unassembled WGS sequence"/>
</dbReference>
<dbReference type="CDD" id="cd07185">
    <property type="entry name" value="OmpA_C-like"/>
    <property type="match status" value="1"/>
</dbReference>
<evidence type="ECO:0000256" key="6">
    <source>
        <dbReference type="SAM" id="SignalP"/>
    </source>
</evidence>
<feature type="compositionally biased region" description="Basic and acidic residues" evidence="5">
    <location>
        <begin position="90"/>
        <end position="100"/>
    </location>
</feature>
<dbReference type="EMBL" id="BTPD01000002">
    <property type="protein sequence ID" value="GMQ28298.1"/>
    <property type="molecule type" value="Genomic_DNA"/>
</dbReference>
<reference evidence="8 9" key="1">
    <citation type="submission" date="2023-08" db="EMBL/GenBank/DDBJ databases">
        <title>Draft genome sequence of Algoriphagus confluentis.</title>
        <authorList>
            <person name="Takatani N."/>
            <person name="Hosokawa M."/>
            <person name="Sawabe T."/>
        </authorList>
    </citation>
    <scope>NUCLEOTIDE SEQUENCE [LARGE SCALE GENOMIC DNA]</scope>
    <source>
        <strain evidence="8 9">NBRC 111222</strain>
    </source>
</reference>